<dbReference type="GO" id="GO:0005886">
    <property type="term" value="C:plasma membrane"/>
    <property type="evidence" value="ECO:0007669"/>
    <property type="project" value="UniProtKB-SubCell"/>
</dbReference>
<evidence type="ECO:0000256" key="2">
    <source>
        <dbReference type="ARBA" id="ARBA00022475"/>
    </source>
</evidence>
<dbReference type="PANTHER" id="PTHR34220">
    <property type="entry name" value="SENSOR HISTIDINE KINASE YPDA"/>
    <property type="match status" value="1"/>
</dbReference>
<dbReference type="PROSITE" id="PS50885">
    <property type="entry name" value="HAMP"/>
    <property type="match status" value="1"/>
</dbReference>
<keyword evidence="6" id="KW-1133">Transmembrane helix</keyword>
<reference evidence="8 9" key="1">
    <citation type="submission" date="2015-01" db="EMBL/GenBank/DDBJ databases">
        <title>Paenibacillus swuensis/DY6/whole genome sequencing.</title>
        <authorList>
            <person name="Kim M.K."/>
            <person name="Srinivasan S."/>
            <person name="Lee J.-J."/>
        </authorList>
    </citation>
    <scope>NUCLEOTIDE SEQUENCE [LARGE SCALE GENOMIC DNA]</scope>
    <source>
        <strain evidence="8 9">DY6</strain>
    </source>
</reference>
<evidence type="ECO:0000256" key="5">
    <source>
        <dbReference type="ARBA" id="ARBA00023136"/>
    </source>
</evidence>
<dbReference type="SUPFAM" id="SSF55874">
    <property type="entry name" value="ATPase domain of HSP90 chaperone/DNA topoisomerase II/histidine kinase"/>
    <property type="match status" value="1"/>
</dbReference>
<protein>
    <recommendedName>
        <fullName evidence="7">HAMP domain-containing protein</fullName>
    </recommendedName>
</protein>
<keyword evidence="2" id="KW-1003">Cell membrane</keyword>
<dbReference type="STRING" id="1178515.SY83_22445"/>
<evidence type="ECO:0000256" key="6">
    <source>
        <dbReference type="SAM" id="Phobius"/>
    </source>
</evidence>
<dbReference type="PANTHER" id="PTHR34220:SF7">
    <property type="entry name" value="SENSOR HISTIDINE KINASE YPDA"/>
    <property type="match status" value="1"/>
</dbReference>
<dbReference type="Proteomes" id="UP000076927">
    <property type="component" value="Chromosome"/>
</dbReference>
<evidence type="ECO:0000256" key="4">
    <source>
        <dbReference type="ARBA" id="ARBA00022679"/>
    </source>
</evidence>
<keyword evidence="9" id="KW-1185">Reference proteome</keyword>
<evidence type="ECO:0000256" key="3">
    <source>
        <dbReference type="ARBA" id="ARBA00022553"/>
    </source>
</evidence>
<dbReference type="Gene3D" id="3.30.565.10">
    <property type="entry name" value="Histidine kinase-like ATPase, C-terminal domain"/>
    <property type="match status" value="1"/>
</dbReference>
<gene>
    <name evidence="8" type="ORF">SY83_22445</name>
</gene>
<sequence length="579" mass="66476">MKQMDIFRKILLTMVGMLIPIVVLFAYSNKENVSVIEREIKSSSLHKLSFFQSQMDAQIYQLNTNMLTLVSDVDILRYVIRFDEDPFEATVTRKSLEKRLLHLSLTSPWNNRTAIHAPMRKEAVSSDAYEIYNPKRLNLLNRKTWLFSGEPDSPSTWKFTKFMSEPKKAAGDINKVNMVIESQFSAMNIQDMLDTYKLGSSGNPFLWMPEPDRIIGNRTAKPANLEMITNQLGDISLGERGSATFKLQSGEEVLLTYVSMPQLNGYIVDYVPLQNILSPIFKNTYIFYITCIMLLITACIAAFLLYRHVQVPLRKLNTGVQSIKQGNYSARITGITTSEFDQLFVRFNQMAEQIQKLIENVYEEKIRVRDATLKQLQSQINPHFLYNCFAHIVHMSDLGYNEGITAMSHNLCDYYRYSTRVDKPNVLLEEELKLVESYLEIQQIRIPRLTYTMEIPDEMYGLGFPRLLLQPLVENAVIHGIEPYFSADTIRIRGAVTEQGWEIWVEDNGPGMTEQAVRQLTEQVETDDFLSADSYGLRNVHQRLHIGYGPQSGLRFQALPGGGFRAGIEIYNRKELEAN</sequence>
<dbReference type="CDD" id="cd06225">
    <property type="entry name" value="HAMP"/>
    <property type="match status" value="1"/>
</dbReference>
<dbReference type="EMBL" id="CP011388">
    <property type="protein sequence ID" value="ANE48589.1"/>
    <property type="molecule type" value="Genomic_DNA"/>
</dbReference>
<dbReference type="PATRIC" id="fig|1178515.4.peg.4553"/>
<dbReference type="Pfam" id="PF00672">
    <property type="entry name" value="HAMP"/>
    <property type="match status" value="1"/>
</dbReference>
<organism evidence="8 9">
    <name type="scientific">Paenibacillus swuensis</name>
    <dbReference type="NCBI Taxonomy" id="1178515"/>
    <lineage>
        <taxon>Bacteria</taxon>
        <taxon>Bacillati</taxon>
        <taxon>Bacillota</taxon>
        <taxon>Bacilli</taxon>
        <taxon>Bacillales</taxon>
        <taxon>Paenibacillaceae</taxon>
        <taxon>Paenibacillus</taxon>
    </lineage>
</organism>
<evidence type="ECO:0000313" key="9">
    <source>
        <dbReference type="Proteomes" id="UP000076927"/>
    </source>
</evidence>
<dbReference type="RefSeq" id="WP_068610630.1">
    <property type="nucleotide sequence ID" value="NZ_CP011388.1"/>
</dbReference>
<dbReference type="InterPro" id="IPR036890">
    <property type="entry name" value="HATPase_C_sf"/>
</dbReference>
<evidence type="ECO:0000259" key="7">
    <source>
        <dbReference type="PROSITE" id="PS50885"/>
    </source>
</evidence>
<name>A0A172TNC3_9BACL</name>
<keyword evidence="6" id="KW-0812">Transmembrane</keyword>
<comment type="subcellular location">
    <subcellularLocation>
        <location evidence="1">Cell membrane</location>
        <topology evidence="1">Multi-pass membrane protein</topology>
    </subcellularLocation>
</comment>
<dbReference type="KEGG" id="pswu:SY83_22445"/>
<dbReference type="OrthoDB" id="2521939at2"/>
<proteinExistence type="predicted"/>
<keyword evidence="3" id="KW-0597">Phosphoprotein</keyword>
<dbReference type="SUPFAM" id="SSF158472">
    <property type="entry name" value="HAMP domain-like"/>
    <property type="match status" value="1"/>
</dbReference>
<dbReference type="Pfam" id="PF06580">
    <property type="entry name" value="His_kinase"/>
    <property type="match status" value="1"/>
</dbReference>
<evidence type="ECO:0000256" key="1">
    <source>
        <dbReference type="ARBA" id="ARBA00004651"/>
    </source>
</evidence>
<dbReference type="SMART" id="SM00304">
    <property type="entry name" value="HAMP"/>
    <property type="match status" value="1"/>
</dbReference>
<dbReference type="InterPro" id="IPR050640">
    <property type="entry name" value="Bact_2-comp_sensor_kinase"/>
</dbReference>
<accession>A0A172TNC3</accession>
<dbReference type="Gene3D" id="6.10.340.10">
    <property type="match status" value="1"/>
</dbReference>
<dbReference type="InterPro" id="IPR003660">
    <property type="entry name" value="HAMP_dom"/>
</dbReference>
<evidence type="ECO:0000313" key="8">
    <source>
        <dbReference type="EMBL" id="ANE48589.1"/>
    </source>
</evidence>
<dbReference type="AlphaFoldDB" id="A0A172TNC3"/>
<keyword evidence="5 6" id="KW-0472">Membrane</keyword>
<feature type="transmembrane region" description="Helical" evidence="6">
    <location>
        <begin position="7"/>
        <end position="27"/>
    </location>
</feature>
<dbReference type="GO" id="GO:0000155">
    <property type="term" value="F:phosphorelay sensor kinase activity"/>
    <property type="evidence" value="ECO:0007669"/>
    <property type="project" value="InterPro"/>
</dbReference>
<dbReference type="InterPro" id="IPR010559">
    <property type="entry name" value="Sig_transdc_His_kin_internal"/>
</dbReference>
<feature type="transmembrane region" description="Helical" evidence="6">
    <location>
        <begin position="285"/>
        <end position="306"/>
    </location>
</feature>
<feature type="domain" description="HAMP" evidence="7">
    <location>
        <begin position="307"/>
        <end position="359"/>
    </location>
</feature>
<keyword evidence="4" id="KW-0808">Transferase</keyword>